<dbReference type="RefSeq" id="YP_010782514.1">
    <property type="nucleotide sequence ID" value="NC_075039.1"/>
</dbReference>
<sequence length="101" mass="11656">MENKSFVMTQIARELQKKSNSVVFGNPKSSTNKNELFVTISPNNYWSRIVYLNSNNESQFAVQYCDDYGVPIFFSSYSFVNDTADAPNHIYNVIISHPRYI</sequence>
<reference evidence="1" key="1">
    <citation type="submission" date="2017-01" db="EMBL/GenBank/DDBJ databases">
        <authorList>
            <person name="Assis F.L."/>
            <person name="Abrahao J.S."/>
            <person name="Silva L."/>
            <person name="Khalil J.B."/>
            <person name="Rodrigues R."/>
            <person name="Silva L.S."/>
            <person name="Arantes T."/>
            <person name="Boratto P."/>
            <person name="Andrade M."/>
            <person name="Kroon E.G."/>
            <person name="Ribeiro B."/>
            <person name="Bergier I."/>
            <person name="Seligmann H."/>
            <person name="Ghigo E."/>
            <person name="Colson P."/>
            <person name="Levasseur A."/>
            <person name="Raoult D."/>
            <person name="Scola B.L."/>
        </authorList>
    </citation>
    <scope>NUCLEOTIDE SEQUENCE</scope>
    <source>
        <strain evidence="1">Soda lake</strain>
    </source>
</reference>
<name>A0A6N1P4E7_9VIRU</name>
<dbReference type="GeneID" id="80519278"/>
<evidence type="ECO:0000313" key="1">
    <source>
        <dbReference type="EMBL" id="QKU35831.1"/>
    </source>
</evidence>
<proteinExistence type="predicted"/>
<organism evidence="1">
    <name type="scientific">Tupanvirus soda lake</name>
    <dbReference type="NCBI Taxonomy" id="2126985"/>
    <lineage>
        <taxon>Viruses</taxon>
        <taxon>Varidnaviria</taxon>
        <taxon>Bamfordvirae</taxon>
        <taxon>Nucleocytoviricota</taxon>
        <taxon>Megaviricetes</taxon>
        <taxon>Imitervirales</taxon>
        <taxon>Mimiviridae</taxon>
        <taxon>Megamimivirinae</taxon>
        <taxon>Tupanvirus</taxon>
        <taxon>Tupanvirus salinum</taxon>
    </lineage>
</organism>
<accession>A0A6N1P4E7</accession>
<protein>
    <submittedName>
        <fullName evidence="1">Putative orfan</fullName>
    </submittedName>
</protein>
<dbReference type="EMBL" id="KY523104">
    <property type="protein sequence ID" value="QKU35831.1"/>
    <property type="molecule type" value="Genomic_DNA"/>
</dbReference>
<dbReference type="KEGG" id="vg:80519278"/>
<reference evidence="1" key="2">
    <citation type="journal article" date="2018" name="Nat. Commun.">
        <title>Tailed giant Tupanvirus possesses the most complete translational apparatus of the known virosphere.</title>
        <authorList>
            <person name="Abrahao J."/>
            <person name="Silva L."/>
            <person name="Silva L.S."/>
            <person name="Khalil J.Y.B."/>
            <person name="Rodrigues R."/>
            <person name="Arantes T."/>
            <person name="Assis F."/>
            <person name="Boratto P."/>
            <person name="Andrade M."/>
            <person name="Kroon E.G."/>
            <person name="Ribeiro B."/>
            <person name="Bergier I."/>
            <person name="Seligmann H."/>
            <person name="Ghigo E."/>
            <person name="Colson P."/>
            <person name="Levasseur A."/>
            <person name="Kroemer G."/>
            <person name="Raoult D."/>
            <person name="La Scola B."/>
        </authorList>
    </citation>
    <scope>NUCLEOTIDE SEQUENCE [LARGE SCALE GENOMIC DNA]</scope>
    <source>
        <strain evidence="1">Soda lake</strain>
    </source>
</reference>